<keyword evidence="1" id="KW-0547">Nucleotide-binding</keyword>
<feature type="domain" description="Sigma-54 factor interaction" evidence="5">
    <location>
        <begin position="169"/>
        <end position="399"/>
    </location>
</feature>
<keyword evidence="2" id="KW-0067">ATP-binding</keyword>
<dbReference type="GO" id="GO:0043565">
    <property type="term" value="F:sequence-specific DNA binding"/>
    <property type="evidence" value="ECO:0007669"/>
    <property type="project" value="InterPro"/>
</dbReference>
<dbReference type="InterPro" id="IPR058031">
    <property type="entry name" value="AAA_lid_NorR"/>
</dbReference>
<dbReference type="AlphaFoldDB" id="A0A1T5MTU9"/>
<keyword evidence="8" id="KW-1185">Reference proteome</keyword>
<protein>
    <submittedName>
        <fullName evidence="7">PAS domain S-box-containing protein</fullName>
    </submittedName>
</protein>
<organism evidence="7 8">
    <name type="scientific">Maledivibacter halophilus</name>
    <dbReference type="NCBI Taxonomy" id="36842"/>
    <lineage>
        <taxon>Bacteria</taxon>
        <taxon>Bacillati</taxon>
        <taxon>Bacillota</taxon>
        <taxon>Clostridia</taxon>
        <taxon>Peptostreptococcales</taxon>
        <taxon>Caminicellaceae</taxon>
        <taxon>Maledivibacter</taxon>
    </lineage>
</organism>
<evidence type="ECO:0000256" key="1">
    <source>
        <dbReference type="ARBA" id="ARBA00022741"/>
    </source>
</evidence>
<dbReference type="InterPro" id="IPR025662">
    <property type="entry name" value="Sigma_54_int_dom_ATP-bd_1"/>
</dbReference>
<dbReference type="SUPFAM" id="SSF52540">
    <property type="entry name" value="P-loop containing nucleoside triphosphate hydrolases"/>
    <property type="match status" value="1"/>
</dbReference>
<dbReference type="Pfam" id="PF00158">
    <property type="entry name" value="Sigma54_activat"/>
    <property type="match status" value="1"/>
</dbReference>
<keyword evidence="4" id="KW-0804">Transcription</keyword>
<dbReference type="Pfam" id="PF25601">
    <property type="entry name" value="AAA_lid_14"/>
    <property type="match status" value="1"/>
</dbReference>
<evidence type="ECO:0000313" key="8">
    <source>
        <dbReference type="Proteomes" id="UP000190285"/>
    </source>
</evidence>
<dbReference type="InterPro" id="IPR002078">
    <property type="entry name" value="Sigma_54_int"/>
</dbReference>
<dbReference type="STRING" id="36842.SAMN02194393_05351"/>
<dbReference type="Proteomes" id="UP000190285">
    <property type="component" value="Unassembled WGS sequence"/>
</dbReference>
<evidence type="ECO:0000256" key="2">
    <source>
        <dbReference type="ARBA" id="ARBA00022840"/>
    </source>
</evidence>
<reference evidence="7 8" key="1">
    <citation type="submission" date="2017-02" db="EMBL/GenBank/DDBJ databases">
        <authorList>
            <person name="Peterson S.W."/>
        </authorList>
    </citation>
    <scope>NUCLEOTIDE SEQUENCE [LARGE SCALE GENOMIC DNA]</scope>
    <source>
        <strain evidence="7 8">M1</strain>
    </source>
</reference>
<dbReference type="PROSITE" id="PS50045">
    <property type="entry name" value="SIGMA54_INTERACT_4"/>
    <property type="match status" value="1"/>
</dbReference>
<accession>A0A1T5MTU9</accession>
<evidence type="ECO:0000259" key="5">
    <source>
        <dbReference type="PROSITE" id="PS50045"/>
    </source>
</evidence>
<dbReference type="PRINTS" id="PR01590">
    <property type="entry name" value="HTHFIS"/>
</dbReference>
<dbReference type="PROSITE" id="PS00675">
    <property type="entry name" value="SIGMA54_INTERACT_1"/>
    <property type="match status" value="1"/>
</dbReference>
<name>A0A1T5MTU9_9FIRM</name>
<sequence length="490" mass="56480">MEKGNYLNMNFLDIRKIKLEEYREDLVLLFNLYKNIFNNIYNWMVVVDTEGYIIMMNKRYCDFIGISQEKAIGKHVTQVIENTRMHIVIKTEKKEIGDIQEIRGNKMIADRIPIYEDGKLMGAVGTVIFKDLVEFDVYVENILNMKSQLEFYKKELKKALGNSYTFENIIGKSDAIREVKDLAKKVAMTKSNVLLLGESGTGKELFAHAIHNASSRSEYPLIKVNCGAIPSELLESELFGYEQGAFTGAKKGGKPGKFELANRSTIFLDEIGDLPLNMQAKILRVIQEREIERLGSIKSQKIDVRIIAATNRNLEDMVRKKTFREDLYYRLNVISINIPPLRDRREDIPLLIKHLMKKLSSQMKRHVTEISQGALEALTNYRWPGNIREMANLIERAFNLVEKEAMIDLDHFPYYIRKEAGTDAGIVSDVMEINLEGTLKDIFEEIEKIAIERTLLKHNGNKFKTAKKLGISRTNLYGKIEKYKLEMLTK</sequence>
<dbReference type="PANTHER" id="PTHR32071:SF57">
    <property type="entry name" value="C4-DICARBOXYLATE TRANSPORT TRANSCRIPTIONAL REGULATORY PROTEIN DCTD"/>
    <property type="match status" value="1"/>
</dbReference>
<dbReference type="InterPro" id="IPR027417">
    <property type="entry name" value="P-loop_NTPase"/>
</dbReference>
<dbReference type="InterPro" id="IPR002197">
    <property type="entry name" value="HTH_Fis"/>
</dbReference>
<dbReference type="InterPro" id="IPR000014">
    <property type="entry name" value="PAS"/>
</dbReference>
<dbReference type="RefSeq" id="WP_244282253.1">
    <property type="nucleotide sequence ID" value="NZ_FUZT01000025.1"/>
</dbReference>
<dbReference type="EMBL" id="FUZT01000025">
    <property type="protein sequence ID" value="SKC91602.1"/>
    <property type="molecule type" value="Genomic_DNA"/>
</dbReference>
<dbReference type="PROSITE" id="PS50112">
    <property type="entry name" value="PAS"/>
    <property type="match status" value="1"/>
</dbReference>
<dbReference type="PANTHER" id="PTHR32071">
    <property type="entry name" value="TRANSCRIPTIONAL REGULATORY PROTEIN"/>
    <property type="match status" value="1"/>
</dbReference>
<gene>
    <name evidence="7" type="ORF">SAMN02194393_05351</name>
</gene>
<evidence type="ECO:0000256" key="4">
    <source>
        <dbReference type="ARBA" id="ARBA00023163"/>
    </source>
</evidence>
<dbReference type="GO" id="GO:0006355">
    <property type="term" value="P:regulation of DNA-templated transcription"/>
    <property type="evidence" value="ECO:0007669"/>
    <property type="project" value="InterPro"/>
</dbReference>
<dbReference type="FunFam" id="3.40.50.300:FF:000006">
    <property type="entry name" value="DNA-binding transcriptional regulator NtrC"/>
    <property type="match status" value="1"/>
</dbReference>
<evidence type="ECO:0000313" key="7">
    <source>
        <dbReference type="EMBL" id="SKC91602.1"/>
    </source>
</evidence>
<keyword evidence="3" id="KW-0805">Transcription regulation</keyword>
<dbReference type="Pfam" id="PF13188">
    <property type="entry name" value="PAS_8"/>
    <property type="match status" value="1"/>
</dbReference>
<feature type="domain" description="PAS" evidence="6">
    <location>
        <begin position="29"/>
        <end position="81"/>
    </location>
</feature>
<dbReference type="SMART" id="SM00091">
    <property type="entry name" value="PAS"/>
    <property type="match status" value="1"/>
</dbReference>
<evidence type="ECO:0000259" key="6">
    <source>
        <dbReference type="PROSITE" id="PS50112"/>
    </source>
</evidence>
<dbReference type="Gene3D" id="3.30.450.20">
    <property type="entry name" value="PAS domain"/>
    <property type="match status" value="1"/>
</dbReference>
<dbReference type="SMART" id="SM00382">
    <property type="entry name" value="AAA"/>
    <property type="match status" value="1"/>
</dbReference>
<dbReference type="SUPFAM" id="SSF46689">
    <property type="entry name" value="Homeodomain-like"/>
    <property type="match status" value="1"/>
</dbReference>
<proteinExistence type="predicted"/>
<dbReference type="InterPro" id="IPR035965">
    <property type="entry name" value="PAS-like_dom_sf"/>
</dbReference>
<dbReference type="SUPFAM" id="SSF55785">
    <property type="entry name" value="PYP-like sensor domain (PAS domain)"/>
    <property type="match status" value="1"/>
</dbReference>
<dbReference type="CDD" id="cd00009">
    <property type="entry name" value="AAA"/>
    <property type="match status" value="1"/>
</dbReference>
<dbReference type="Gene3D" id="1.10.8.60">
    <property type="match status" value="1"/>
</dbReference>
<dbReference type="Gene3D" id="1.10.10.60">
    <property type="entry name" value="Homeodomain-like"/>
    <property type="match status" value="1"/>
</dbReference>
<evidence type="ECO:0000256" key="3">
    <source>
        <dbReference type="ARBA" id="ARBA00023015"/>
    </source>
</evidence>
<dbReference type="InterPro" id="IPR003593">
    <property type="entry name" value="AAA+_ATPase"/>
</dbReference>
<dbReference type="InterPro" id="IPR009057">
    <property type="entry name" value="Homeodomain-like_sf"/>
</dbReference>
<dbReference type="CDD" id="cd00130">
    <property type="entry name" value="PAS"/>
    <property type="match status" value="1"/>
</dbReference>
<dbReference type="Gene3D" id="3.40.50.300">
    <property type="entry name" value="P-loop containing nucleotide triphosphate hydrolases"/>
    <property type="match status" value="1"/>
</dbReference>
<dbReference type="GO" id="GO:0005524">
    <property type="term" value="F:ATP binding"/>
    <property type="evidence" value="ECO:0007669"/>
    <property type="project" value="UniProtKB-KW"/>
</dbReference>
<dbReference type="NCBIfam" id="TIGR00229">
    <property type="entry name" value="sensory_box"/>
    <property type="match status" value="1"/>
</dbReference>
<dbReference type="Pfam" id="PF02954">
    <property type="entry name" value="HTH_8"/>
    <property type="match status" value="1"/>
</dbReference>